<dbReference type="Pfam" id="PF08281">
    <property type="entry name" value="Sigma70_r4_2"/>
    <property type="match status" value="1"/>
</dbReference>
<protein>
    <submittedName>
        <fullName evidence="6">RNA polymerase sigma-E factor</fullName>
    </submittedName>
</protein>
<comment type="similarity">
    <text evidence="1">Belongs to the sigma-70 factor family. ECF subfamily.</text>
</comment>
<sequence>MTFDDFVATRLRELLRYATVLSCDPHLAEDIVQEVLIRAQSRWRRIEALGSPQHYVRRMVTNEFLSWRRRRAARDVSVPPDSLGVLAGADRDQITAFDERDAMLARIARLPPRQRAALVLRYYEGLAHAEIAAIMRCSEGTARSHLSRALAALRIETASEAPVATRVGGER</sequence>
<gene>
    <name evidence="6" type="primary">sigE4</name>
    <name evidence="6" type="ORF">AHOG_04510</name>
</gene>
<keyword evidence="7" id="KW-1185">Reference proteome</keyword>
<keyword evidence="2" id="KW-0805">Transcription regulation</keyword>
<evidence type="ECO:0000256" key="4">
    <source>
        <dbReference type="ARBA" id="ARBA00023125"/>
    </source>
</evidence>
<dbReference type="AlphaFoldDB" id="A0A221VYJ9"/>
<accession>A0A221VYJ9</accession>
<evidence type="ECO:0000256" key="5">
    <source>
        <dbReference type="ARBA" id="ARBA00023163"/>
    </source>
</evidence>
<dbReference type="InterPro" id="IPR000792">
    <property type="entry name" value="Tscrpt_reg_LuxR_C"/>
</dbReference>
<dbReference type="SUPFAM" id="SSF88946">
    <property type="entry name" value="Sigma2 domain of RNA polymerase sigma factors"/>
    <property type="match status" value="1"/>
</dbReference>
<organism evidence="6 7">
    <name type="scientific">Actinoalloteichus hoggarensis</name>
    <dbReference type="NCBI Taxonomy" id="1470176"/>
    <lineage>
        <taxon>Bacteria</taxon>
        <taxon>Bacillati</taxon>
        <taxon>Actinomycetota</taxon>
        <taxon>Actinomycetes</taxon>
        <taxon>Pseudonocardiales</taxon>
        <taxon>Pseudonocardiaceae</taxon>
        <taxon>Actinoalloteichus</taxon>
    </lineage>
</organism>
<dbReference type="InterPro" id="IPR007627">
    <property type="entry name" value="RNA_pol_sigma70_r2"/>
</dbReference>
<proteinExistence type="inferred from homology"/>
<dbReference type="InterPro" id="IPR014325">
    <property type="entry name" value="RNA_pol_sigma-E_actinobac"/>
</dbReference>
<dbReference type="Proteomes" id="UP000204221">
    <property type="component" value="Chromosome"/>
</dbReference>
<name>A0A221VYJ9_9PSEU</name>
<dbReference type="KEGG" id="ahg:AHOG_04510"/>
<evidence type="ECO:0000313" key="6">
    <source>
        <dbReference type="EMBL" id="ASO18558.1"/>
    </source>
</evidence>
<evidence type="ECO:0000256" key="3">
    <source>
        <dbReference type="ARBA" id="ARBA00023082"/>
    </source>
</evidence>
<dbReference type="Pfam" id="PF04542">
    <property type="entry name" value="Sigma70_r2"/>
    <property type="match status" value="1"/>
</dbReference>
<dbReference type="EMBL" id="CP022521">
    <property type="protein sequence ID" value="ASO18558.1"/>
    <property type="molecule type" value="Genomic_DNA"/>
</dbReference>
<dbReference type="InterPro" id="IPR013324">
    <property type="entry name" value="RNA_pol_sigma_r3/r4-like"/>
</dbReference>
<dbReference type="NCBIfam" id="TIGR02983">
    <property type="entry name" value="SigE-fam_strep"/>
    <property type="match status" value="1"/>
</dbReference>
<keyword evidence="5" id="KW-0804">Transcription</keyword>
<dbReference type="InterPro" id="IPR013325">
    <property type="entry name" value="RNA_pol_sigma_r2"/>
</dbReference>
<dbReference type="SMART" id="SM00421">
    <property type="entry name" value="HTH_LUXR"/>
    <property type="match status" value="1"/>
</dbReference>
<dbReference type="GO" id="GO:0006352">
    <property type="term" value="P:DNA-templated transcription initiation"/>
    <property type="evidence" value="ECO:0007669"/>
    <property type="project" value="InterPro"/>
</dbReference>
<dbReference type="Gene3D" id="1.10.10.10">
    <property type="entry name" value="Winged helix-like DNA-binding domain superfamily/Winged helix DNA-binding domain"/>
    <property type="match status" value="1"/>
</dbReference>
<evidence type="ECO:0000256" key="1">
    <source>
        <dbReference type="ARBA" id="ARBA00010641"/>
    </source>
</evidence>
<dbReference type="InterPro" id="IPR013249">
    <property type="entry name" value="RNA_pol_sigma70_r4_t2"/>
</dbReference>
<keyword evidence="4" id="KW-0238">DNA-binding</keyword>
<dbReference type="PANTHER" id="PTHR43133:SF50">
    <property type="entry name" value="ECF RNA POLYMERASE SIGMA FACTOR SIGM"/>
    <property type="match status" value="1"/>
</dbReference>
<reference evidence="6 7" key="1">
    <citation type="submission" date="2017-07" db="EMBL/GenBank/DDBJ databases">
        <title>Complete genome sequence of Actinoalloteichus hoggarensis DSM 45943, type strain of Actinoalloteichus hoggarensis.</title>
        <authorList>
            <person name="Ruckert C."/>
            <person name="Nouioui I."/>
            <person name="Willmese J."/>
            <person name="van Wezel G."/>
            <person name="Klenk H.-P."/>
            <person name="Kalinowski J."/>
            <person name="Zotchev S.B."/>
        </authorList>
    </citation>
    <scope>NUCLEOTIDE SEQUENCE [LARGE SCALE GENOMIC DNA]</scope>
    <source>
        <strain evidence="6 7">DSM 45943</strain>
    </source>
</reference>
<dbReference type="RefSeq" id="WP_245856559.1">
    <property type="nucleotide sequence ID" value="NZ_CP022521.1"/>
</dbReference>
<dbReference type="InterPro" id="IPR036388">
    <property type="entry name" value="WH-like_DNA-bd_sf"/>
</dbReference>
<dbReference type="InterPro" id="IPR039425">
    <property type="entry name" value="RNA_pol_sigma-70-like"/>
</dbReference>
<dbReference type="SUPFAM" id="SSF88659">
    <property type="entry name" value="Sigma3 and sigma4 domains of RNA polymerase sigma factors"/>
    <property type="match status" value="1"/>
</dbReference>
<dbReference type="CDD" id="cd06171">
    <property type="entry name" value="Sigma70_r4"/>
    <property type="match status" value="1"/>
</dbReference>
<keyword evidence="3" id="KW-0731">Sigma factor</keyword>
<dbReference type="InterPro" id="IPR014284">
    <property type="entry name" value="RNA_pol_sigma-70_dom"/>
</dbReference>
<evidence type="ECO:0000313" key="7">
    <source>
        <dbReference type="Proteomes" id="UP000204221"/>
    </source>
</evidence>
<evidence type="ECO:0000256" key="2">
    <source>
        <dbReference type="ARBA" id="ARBA00023015"/>
    </source>
</evidence>
<dbReference type="PANTHER" id="PTHR43133">
    <property type="entry name" value="RNA POLYMERASE ECF-TYPE SIGMA FACTO"/>
    <property type="match status" value="1"/>
</dbReference>
<dbReference type="GO" id="GO:0016987">
    <property type="term" value="F:sigma factor activity"/>
    <property type="evidence" value="ECO:0007669"/>
    <property type="project" value="UniProtKB-KW"/>
</dbReference>
<dbReference type="GO" id="GO:0003677">
    <property type="term" value="F:DNA binding"/>
    <property type="evidence" value="ECO:0007669"/>
    <property type="project" value="UniProtKB-KW"/>
</dbReference>
<dbReference type="NCBIfam" id="TIGR02937">
    <property type="entry name" value="sigma70-ECF"/>
    <property type="match status" value="1"/>
</dbReference>
<dbReference type="Gene3D" id="1.10.1740.10">
    <property type="match status" value="1"/>
</dbReference>